<feature type="compositionally biased region" description="Polar residues" evidence="1">
    <location>
        <begin position="859"/>
        <end position="868"/>
    </location>
</feature>
<feature type="compositionally biased region" description="Basic and acidic residues" evidence="1">
    <location>
        <begin position="361"/>
        <end position="372"/>
    </location>
</feature>
<feature type="compositionally biased region" description="Basic and acidic residues" evidence="1">
    <location>
        <begin position="298"/>
        <end position="331"/>
    </location>
</feature>
<feature type="compositionally biased region" description="Basic and acidic residues" evidence="1">
    <location>
        <begin position="243"/>
        <end position="270"/>
    </location>
</feature>
<feature type="region of interest" description="Disordered" evidence="1">
    <location>
        <begin position="1090"/>
        <end position="1150"/>
    </location>
</feature>
<feature type="region of interest" description="Disordered" evidence="1">
    <location>
        <begin position="1171"/>
        <end position="1241"/>
    </location>
</feature>
<accession>A0AA88HKX4</accession>
<name>A0AA88HKX4_ARTSF</name>
<feature type="compositionally biased region" description="Polar residues" evidence="1">
    <location>
        <begin position="11"/>
        <end position="23"/>
    </location>
</feature>
<feature type="compositionally biased region" description="Basic and acidic residues" evidence="1">
    <location>
        <begin position="414"/>
        <end position="423"/>
    </location>
</feature>
<keyword evidence="3" id="KW-1185">Reference proteome</keyword>
<feature type="compositionally biased region" description="Basic and acidic residues" evidence="1">
    <location>
        <begin position="1"/>
        <end position="10"/>
    </location>
</feature>
<feature type="region of interest" description="Disordered" evidence="1">
    <location>
        <begin position="440"/>
        <end position="771"/>
    </location>
</feature>
<feature type="compositionally biased region" description="Basic and acidic residues" evidence="1">
    <location>
        <begin position="1090"/>
        <end position="1101"/>
    </location>
</feature>
<feature type="region of interest" description="Disordered" evidence="1">
    <location>
        <begin position="818"/>
        <end position="873"/>
    </location>
</feature>
<sequence length="1332" mass="151814">MSVPEPHDDQNLVSCERLTSGSPATKIDVDDGDSIAITREEEIVVKKRREEKTTRQTETRVQRQVLLENGRIIGDSGPKVTNNTTENVEIQENQQSEHTTRGDDPLPVNWVVVPGSVVVRDKTEKKTNIHDEKEERLETEETKHLKNFTNDDIVRALRENTDLKTAVTRRQGSSNTLNTIDETDSALVPSGHRRIIHQSKKHRRIIDEEDIKEHSEEKDGKVVTEITKNEHHEEVDTEEVPNDSDRSHSSIHEVTKETKNNYSNRKHDEQIDYVAKATKVDGAHVRDKVADDGQWESLSDRIRRTRQIQDKTKSPIEGRQREPTPERKDALTQKPLDLDEEEETRKLETSKWLESHFGSESSHEPAERRDSDSPGINITMKSKKEEKVPEPPCIPSPPPAPQYGQKIPSTVHTTSKDGNDDIPRLMSPWKIGDRIQVLPIGPENKFFPRELSPSRKTTSPRKNKTPQKNPVVNIIPPTPSTQVSAPFSGSAVKRSHSFNVMPRGQNSQWKKEDLIKYPPPVPSKSYRNRNSFKFDSRPAERYQSMTHLRDKFSPERRVETSIRFPSEQQLNSSSNFMERSKTETDLYATPVKTQRTKATRINSSSTGREPLKSDSDSTPSQQRIRRISPDFEYEQVYKSPIGMREIKPKYAYTDPDAVKPMEEPQSTPRRRSPPTYKEKDERRTPSNQTIKVPPRPAPPRIIAKVTPLPETTIKHSFEEEKSPPVRPMRRKHKQKADSGTQTNSFETQTLDRKRPSKSYYLGELGNDFKNEFNDNRTIKVDDNNKVKSSATAQRRIEEYNNKVNAAVDSDYVLRSQTLPRSPKKHFTPPESPKEKPVFGERKNDVKFEAREIKPPPRVSRSQSFQQKQNKVHPQPRFEPFKVTFNSNDEYLKSPGIISSISKSQVDLTKGDNELERKYENAALYTLPRKRAENKEIKNIYYHTEKQIDLNGPTANPAKTISKSTVNLSQPFRTLEHDGNFKRFSLNPENSYRPQTERKENSPQPPLRREKTVGEIRLSAGVQQKKQLFEQSLPKDSSTLPRVVGGKIKPSHPLSRRQTLSPTSSTDEKRQKYLQSLLRTAPELYMTLHGNEESGNKVDSARMNKVPDSPPPPLVKAESPPSSPDTKRDNARKDRVDHVYTSTPALNRTPEGIRGQYYAPVTALSYSTNTKSYQSLGPNQSSGYGTGSRNNLYSPVSSKTLERAKSPYSSGSTPLPASSFNSRRDSRDLIAPLRSPPPENFSETIRVKSNKPQTFGDAETDYVQRYSKKTVPTKDGYTMEVVESSENTTHSRSSYKETDGKRFHGNDYSYVEVRPRESGGVIIQLRSGDGRPY</sequence>
<feature type="region of interest" description="Disordered" evidence="1">
    <location>
        <begin position="225"/>
        <end position="427"/>
    </location>
</feature>
<feature type="compositionally biased region" description="Basic and acidic residues" evidence="1">
    <location>
        <begin position="994"/>
        <end position="1010"/>
    </location>
</feature>
<dbReference type="Proteomes" id="UP001187531">
    <property type="component" value="Unassembled WGS sequence"/>
</dbReference>
<gene>
    <name evidence="2" type="ORF">QYM36_012118</name>
</gene>
<proteinExistence type="predicted"/>
<feature type="region of interest" description="Disordered" evidence="1">
    <location>
        <begin position="1024"/>
        <end position="1070"/>
    </location>
</feature>
<comment type="caution">
    <text evidence="2">The sequence shown here is derived from an EMBL/GenBank/DDBJ whole genome shotgun (WGS) entry which is preliminary data.</text>
</comment>
<feature type="compositionally biased region" description="Basic and acidic residues" evidence="1">
    <location>
        <begin position="712"/>
        <end position="723"/>
    </location>
</feature>
<feature type="compositionally biased region" description="Basic and acidic residues" evidence="1">
    <location>
        <begin position="1124"/>
        <end position="1137"/>
    </location>
</feature>
<feature type="compositionally biased region" description="Polar residues" evidence="1">
    <location>
        <begin position="1024"/>
        <end position="1039"/>
    </location>
</feature>
<organism evidence="2 3">
    <name type="scientific">Artemia franciscana</name>
    <name type="common">Brine shrimp</name>
    <name type="synonym">Artemia sanfranciscana</name>
    <dbReference type="NCBI Taxonomy" id="6661"/>
    <lineage>
        <taxon>Eukaryota</taxon>
        <taxon>Metazoa</taxon>
        <taxon>Ecdysozoa</taxon>
        <taxon>Arthropoda</taxon>
        <taxon>Crustacea</taxon>
        <taxon>Branchiopoda</taxon>
        <taxon>Anostraca</taxon>
        <taxon>Artemiidae</taxon>
        <taxon>Artemia</taxon>
    </lineage>
</organism>
<feature type="compositionally biased region" description="Basic and acidic residues" evidence="1">
    <location>
        <begin position="343"/>
        <end position="354"/>
    </location>
</feature>
<feature type="region of interest" description="Disordered" evidence="1">
    <location>
        <begin position="1281"/>
        <end position="1300"/>
    </location>
</feature>
<evidence type="ECO:0000256" key="1">
    <source>
        <dbReference type="SAM" id="MobiDB-lite"/>
    </source>
</evidence>
<feature type="compositionally biased region" description="Pro residues" evidence="1">
    <location>
        <begin position="390"/>
        <end position="401"/>
    </location>
</feature>
<feature type="compositionally biased region" description="Polar residues" evidence="1">
    <location>
        <begin position="1206"/>
        <end position="1220"/>
    </location>
</feature>
<feature type="compositionally biased region" description="Polar residues" evidence="1">
    <location>
        <begin position="1171"/>
        <end position="1198"/>
    </location>
</feature>
<feature type="compositionally biased region" description="Polar residues" evidence="1">
    <location>
        <begin position="1055"/>
        <end position="1064"/>
    </location>
</feature>
<reference evidence="2" key="1">
    <citation type="submission" date="2023-07" db="EMBL/GenBank/DDBJ databases">
        <title>Chromosome-level genome assembly of Artemia franciscana.</title>
        <authorList>
            <person name="Jo E."/>
        </authorList>
    </citation>
    <scope>NUCLEOTIDE SEQUENCE</scope>
    <source>
        <tissue evidence="2">Whole body</tissue>
    </source>
</reference>
<feature type="compositionally biased region" description="Polar residues" evidence="1">
    <location>
        <begin position="566"/>
        <end position="577"/>
    </location>
</feature>
<feature type="region of interest" description="Disordered" evidence="1">
    <location>
        <begin position="1"/>
        <end position="32"/>
    </location>
</feature>
<evidence type="ECO:0000313" key="2">
    <source>
        <dbReference type="EMBL" id="KAK2710823.1"/>
    </source>
</evidence>
<feature type="region of interest" description="Disordered" evidence="1">
    <location>
        <begin position="980"/>
        <end position="1010"/>
    </location>
</feature>
<dbReference type="EMBL" id="JAVRJZ010000016">
    <property type="protein sequence ID" value="KAK2710823.1"/>
    <property type="molecule type" value="Genomic_DNA"/>
</dbReference>
<feature type="compositionally biased region" description="Basic and acidic residues" evidence="1">
    <location>
        <begin position="225"/>
        <end position="234"/>
    </location>
</feature>
<protein>
    <submittedName>
        <fullName evidence="2">Uncharacterized protein</fullName>
    </submittedName>
</protein>
<feature type="compositionally biased region" description="Basic and acidic residues" evidence="1">
    <location>
        <begin position="547"/>
        <end position="560"/>
    </location>
</feature>
<feature type="compositionally biased region" description="Basic and acidic residues" evidence="1">
    <location>
        <begin position="831"/>
        <end position="854"/>
    </location>
</feature>
<feature type="compositionally biased region" description="Polar residues" evidence="1">
    <location>
        <begin position="737"/>
        <end position="748"/>
    </location>
</feature>
<evidence type="ECO:0000313" key="3">
    <source>
        <dbReference type="Proteomes" id="UP001187531"/>
    </source>
</evidence>
<feature type="compositionally biased region" description="Basic and acidic residues" evidence="1">
    <location>
        <begin position="278"/>
        <end position="291"/>
    </location>
</feature>